<dbReference type="EMBL" id="JAWDGP010007583">
    <property type="protein sequence ID" value="KAK3712662.1"/>
    <property type="molecule type" value="Genomic_DNA"/>
</dbReference>
<name>A0AAE0XUF2_9GAST</name>
<proteinExistence type="predicted"/>
<keyword evidence="2" id="KW-1185">Reference proteome</keyword>
<dbReference type="AlphaFoldDB" id="A0AAE0XUF2"/>
<gene>
    <name evidence="1" type="ORF">RRG08_058565</name>
</gene>
<evidence type="ECO:0000313" key="1">
    <source>
        <dbReference type="EMBL" id="KAK3712662.1"/>
    </source>
</evidence>
<sequence length="174" mass="19870">MNFCQWNTLGLWSSFLHSNPAPSAVLSLCECFWRHLKSLHFPVFIADGGTWGTLCSLKLWSNSLPRPNYFLIGPMRHRVIFKFRFPHNSGCSVQKVIRCCSHCACKLCGCEEFVKFLDAEKARLVHAYQMVLIHVHDCSKVKRSSPLRAINSFLSVQRLAAKGRPSYEVKQCHA</sequence>
<dbReference type="Proteomes" id="UP001283361">
    <property type="component" value="Unassembled WGS sequence"/>
</dbReference>
<evidence type="ECO:0000313" key="2">
    <source>
        <dbReference type="Proteomes" id="UP001283361"/>
    </source>
</evidence>
<comment type="caution">
    <text evidence="1">The sequence shown here is derived from an EMBL/GenBank/DDBJ whole genome shotgun (WGS) entry which is preliminary data.</text>
</comment>
<reference evidence="1" key="1">
    <citation type="journal article" date="2023" name="G3 (Bethesda)">
        <title>A reference genome for the long-term kleptoplast-retaining sea slug Elysia crispata morphotype clarki.</title>
        <authorList>
            <person name="Eastman K.E."/>
            <person name="Pendleton A.L."/>
            <person name="Shaikh M.A."/>
            <person name="Suttiyut T."/>
            <person name="Ogas R."/>
            <person name="Tomko P."/>
            <person name="Gavelis G."/>
            <person name="Widhalm J.R."/>
            <person name="Wisecaver J.H."/>
        </authorList>
    </citation>
    <scope>NUCLEOTIDE SEQUENCE</scope>
    <source>
        <strain evidence="1">ECLA1</strain>
    </source>
</reference>
<accession>A0AAE0XUF2</accession>
<organism evidence="1 2">
    <name type="scientific">Elysia crispata</name>
    <name type="common">lettuce slug</name>
    <dbReference type="NCBI Taxonomy" id="231223"/>
    <lineage>
        <taxon>Eukaryota</taxon>
        <taxon>Metazoa</taxon>
        <taxon>Spiralia</taxon>
        <taxon>Lophotrochozoa</taxon>
        <taxon>Mollusca</taxon>
        <taxon>Gastropoda</taxon>
        <taxon>Heterobranchia</taxon>
        <taxon>Euthyneura</taxon>
        <taxon>Panpulmonata</taxon>
        <taxon>Sacoglossa</taxon>
        <taxon>Placobranchoidea</taxon>
        <taxon>Plakobranchidae</taxon>
        <taxon>Elysia</taxon>
    </lineage>
</organism>
<protein>
    <submittedName>
        <fullName evidence="1">Uncharacterized protein</fullName>
    </submittedName>
</protein>